<dbReference type="GO" id="GO:0016740">
    <property type="term" value="F:transferase activity"/>
    <property type="evidence" value="ECO:0007669"/>
    <property type="project" value="UniProtKB-KW"/>
</dbReference>
<sequence>MSVDFTVAIPTYNGENRLPRVLERLQECFIYTTRSHNKIEDLCWEIIIVDNNSTDGTAKLIQEYQANWHHHVPLRYYFEPEQGLAFARQRAVKEAKGEFVGFLDDDNLPKPNWVSEAYKFGKQHPACGAYASQIHGLFEVEPSEHLKQIIFYLAITERGYEPLLYEPRKKGFPPGAGLVVRRQLWNNYVPNRLFLVGRVGSSMLAGEDAEALLYIHRAGWEIWYNPAMEIEHIIPSWRLERSYLISLMRGIGLSRYHLRMLLLESWQRPFAFFIYLPNDLRKLTLYFLRHHTVIESDVVAACEMERLLATFMSPFYLGKIQIKRFLRI</sequence>
<proteinExistence type="predicted"/>
<dbReference type="Pfam" id="PF00535">
    <property type="entry name" value="Glycos_transf_2"/>
    <property type="match status" value="1"/>
</dbReference>
<accession>A0A846HFE1</accession>
<dbReference type="AlphaFoldDB" id="A0A846HFE1"/>
<dbReference type="RefSeq" id="WP_039743383.1">
    <property type="nucleotide sequence ID" value="NZ_JTCM02000066.1"/>
</dbReference>
<dbReference type="InterPro" id="IPR029044">
    <property type="entry name" value="Nucleotide-diphossugar_trans"/>
</dbReference>
<comment type="caution">
    <text evidence="2">The sequence shown here is derived from an EMBL/GenBank/DDBJ whole genome shotgun (WGS) entry which is preliminary data.</text>
</comment>
<organism evidence="2 3">
    <name type="scientific">Hassallia byssoidea VB512170</name>
    <dbReference type="NCBI Taxonomy" id="1304833"/>
    <lineage>
        <taxon>Bacteria</taxon>
        <taxon>Bacillati</taxon>
        <taxon>Cyanobacteriota</taxon>
        <taxon>Cyanophyceae</taxon>
        <taxon>Nostocales</taxon>
        <taxon>Tolypothrichaceae</taxon>
        <taxon>Hassallia</taxon>
    </lineage>
</organism>
<dbReference type="Gene3D" id="3.90.550.10">
    <property type="entry name" value="Spore Coat Polysaccharide Biosynthesis Protein SpsA, Chain A"/>
    <property type="match status" value="1"/>
</dbReference>
<evidence type="ECO:0000313" key="2">
    <source>
        <dbReference type="EMBL" id="NEU75360.1"/>
    </source>
</evidence>
<dbReference type="Proteomes" id="UP000031549">
    <property type="component" value="Unassembled WGS sequence"/>
</dbReference>
<dbReference type="EMBL" id="JTCM02000066">
    <property type="protein sequence ID" value="NEU75360.1"/>
    <property type="molecule type" value="Genomic_DNA"/>
</dbReference>
<evidence type="ECO:0000259" key="1">
    <source>
        <dbReference type="Pfam" id="PF00535"/>
    </source>
</evidence>
<dbReference type="NCBIfam" id="NF038302">
    <property type="entry name" value="EPS_HpsE"/>
    <property type="match status" value="1"/>
</dbReference>
<dbReference type="CDD" id="cd00761">
    <property type="entry name" value="Glyco_tranf_GTA_type"/>
    <property type="match status" value="1"/>
</dbReference>
<dbReference type="InterPro" id="IPR001173">
    <property type="entry name" value="Glyco_trans_2-like"/>
</dbReference>
<gene>
    <name evidence="2" type="ORF">PI95_023075</name>
</gene>
<dbReference type="InterPro" id="IPR050834">
    <property type="entry name" value="Glycosyltransf_2"/>
</dbReference>
<keyword evidence="3" id="KW-1185">Reference proteome</keyword>
<name>A0A846HFE1_9CYAN</name>
<feature type="domain" description="Glycosyltransferase 2-like" evidence="1">
    <location>
        <begin position="6"/>
        <end position="153"/>
    </location>
</feature>
<dbReference type="SUPFAM" id="SSF53448">
    <property type="entry name" value="Nucleotide-diphospho-sugar transferases"/>
    <property type="match status" value="1"/>
</dbReference>
<dbReference type="PANTHER" id="PTHR43685:SF2">
    <property type="entry name" value="GLYCOSYLTRANSFERASE 2-LIKE DOMAIN-CONTAINING PROTEIN"/>
    <property type="match status" value="1"/>
</dbReference>
<keyword evidence="2" id="KW-0808">Transferase</keyword>
<protein>
    <submittedName>
        <fullName evidence="2">Glycosyltransferase family 2 protein</fullName>
    </submittedName>
</protein>
<reference evidence="2 3" key="1">
    <citation type="journal article" date="2015" name="Genome Announc.">
        <title>Draft Genome Sequence of Cyanobacterium Hassallia byssoidea Strain VB512170, Isolated from Monuments in India.</title>
        <authorList>
            <person name="Singh D."/>
            <person name="Chandrababunaidu M.M."/>
            <person name="Panda A."/>
            <person name="Sen D."/>
            <person name="Bhattacharyya S."/>
            <person name="Adhikary S.P."/>
            <person name="Tripathy S."/>
        </authorList>
    </citation>
    <scope>NUCLEOTIDE SEQUENCE [LARGE SCALE GENOMIC DNA]</scope>
    <source>
        <strain evidence="2 3">VB512170</strain>
    </source>
</reference>
<dbReference type="PANTHER" id="PTHR43685">
    <property type="entry name" value="GLYCOSYLTRANSFERASE"/>
    <property type="match status" value="1"/>
</dbReference>
<evidence type="ECO:0000313" key="3">
    <source>
        <dbReference type="Proteomes" id="UP000031549"/>
    </source>
</evidence>